<reference evidence="2 3" key="1">
    <citation type="submission" date="2019-01" db="EMBL/GenBank/DDBJ databases">
        <title>Filimonas sp. strain TTM-71.</title>
        <authorList>
            <person name="Chen W.-M."/>
        </authorList>
    </citation>
    <scope>NUCLEOTIDE SEQUENCE [LARGE SCALE GENOMIC DNA]</scope>
    <source>
        <strain evidence="2 3">TTM-71</strain>
    </source>
</reference>
<dbReference type="Proteomes" id="UP000290545">
    <property type="component" value="Unassembled WGS sequence"/>
</dbReference>
<proteinExistence type="predicted"/>
<evidence type="ECO:0000313" key="2">
    <source>
        <dbReference type="EMBL" id="RXK85770.1"/>
    </source>
</evidence>
<feature type="domain" description="DinB-like" evidence="1">
    <location>
        <begin position="30"/>
        <end position="144"/>
    </location>
</feature>
<comment type="caution">
    <text evidence="2">The sequence shown here is derived from an EMBL/GenBank/DDBJ whole genome shotgun (WGS) entry which is preliminary data.</text>
</comment>
<dbReference type="Pfam" id="PF12867">
    <property type="entry name" value="DinB_2"/>
    <property type="match status" value="1"/>
</dbReference>
<organism evidence="2 3">
    <name type="scientific">Filimonas effusa</name>
    <dbReference type="NCBI Taxonomy" id="2508721"/>
    <lineage>
        <taxon>Bacteria</taxon>
        <taxon>Pseudomonadati</taxon>
        <taxon>Bacteroidota</taxon>
        <taxon>Chitinophagia</taxon>
        <taxon>Chitinophagales</taxon>
        <taxon>Chitinophagaceae</taxon>
        <taxon>Filimonas</taxon>
    </lineage>
</organism>
<dbReference type="AlphaFoldDB" id="A0A4Q1D976"/>
<dbReference type="SUPFAM" id="SSF109854">
    <property type="entry name" value="DinB/YfiT-like putative metalloenzymes"/>
    <property type="match status" value="1"/>
</dbReference>
<dbReference type="EMBL" id="SDHZ01000001">
    <property type="protein sequence ID" value="RXK85770.1"/>
    <property type="molecule type" value="Genomic_DNA"/>
</dbReference>
<dbReference type="OrthoDB" id="9814103at2"/>
<gene>
    <name evidence="2" type="ORF">ESB13_02850</name>
</gene>
<name>A0A4Q1D976_9BACT</name>
<accession>A0A4Q1D976</accession>
<dbReference type="Gene3D" id="1.20.120.450">
    <property type="entry name" value="dinb family like domain"/>
    <property type="match status" value="1"/>
</dbReference>
<evidence type="ECO:0000313" key="3">
    <source>
        <dbReference type="Proteomes" id="UP000290545"/>
    </source>
</evidence>
<evidence type="ECO:0000259" key="1">
    <source>
        <dbReference type="Pfam" id="PF12867"/>
    </source>
</evidence>
<dbReference type="InterPro" id="IPR034660">
    <property type="entry name" value="DinB/YfiT-like"/>
</dbReference>
<protein>
    <submittedName>
        <fullName evidence="2">DUF1572 domain-containing protein</fullName>
    </submittedName>
</protein>
<dbReference type="RefSeq" id="WP_129001522.1">
    <property type="nucleotide sequence ID" value="NZ_SDHZ01000001.1"/>
</dbReference>
<sequence>MTIANQLAKLVRDFHFGGNYAGVHLRQTLADVTWQEATTSVYTLNSIAALVFHINYYINAVLKVLQEQPFEAHDKYSYDIPVIQSQADWELLLQRVWKEAALFAQLIEQLPDDKLTADFLDGKYGTYFRNLQGTIEHGHYHLGQISLIKKIIRQEPGNNIKSL</sequence>
<dbReference type="InterPro" id="IPR024775">
    <property type="entry name" value="DinB-like"/>
</dbReference>
<keyword evidence="3" id="KW-1185">Reference proteome</keyword>